<keyword evidence="1" id="KW-0238">DNA-binding</keyword>
<dbReference type="SUPFAM" id="SSF89447">
    <property type="entry name" value="AbrB/MazE/MraZ-like"/>
    <property type="match status" value="1"/>
</dbReference>
<evidence type="ECO:0000313" key="1">
    <source>
        <dbReference type="EMBL" id="UQK59041.1"/>
    </source>
</evidence>
<name>A0A9E7DJK3_9FIRM</name>
<reference evidence="1" key="1">
    <citation type="submission" date="2022-04" db="EMBL/GenBank/DDBJ databases">
        <title>Complete genome sequences of Ezakiella coagulans and Fenollaria massiliensis.</title>
        <authorList>
            <person name="France M.T."/>
            <person name="Clifford J."/>
            <person name="Narina S."/>
            <person name="Rutt L."/>
            <person name="Ravel J."/>
        </authorList>
    </citation>
    <scope>NUCLEOTIDE SEQUENCE</scope>
    <source>
        <strain evidence="1">C0061C2</strain>
    </source>
</reference>
<dbReference type="InterPro" id="IPR037914">
    <property type="entry name" value="SpoVT-AbrB_sf"/>
</dbReference>
<keyword evidence="2" id="KW-1185">Reference proteome</keyword>
<dbReference type="Proteomes" id="UP000831151">
    <property type="component" value="Chromosome"/>
</dbReference>
<sequence>MKIVEKLDDGFLKIPNNIIDEIGWKTNDELNIQICADKLVLEKRKNIKDLFDGYDGKYNPEEFDWGEAEGKEIF</sequence>
<protein>
    <submittedName>
        <fullName evidence="1">AbrB/MazE/SpoVT family DNA-binding domain-containing protein</fullName>
    </submittedName>
</protein>
<accession>A0A9E7DJK3</accession>
<proteinExistence type="predicted"/>
<dbReference type="RefSeq" id="WP_249242560.1">
    <property type="nucleotide sequence ID" value="NZ_CP096649.1"/>
</dbReference>
<dbReference type="EMBL" id="CP096649">
    <property type="protein sequence ID" value="UQK59041.1"/>
    <property type="molecule type" value="Genomic_DNA"/>
</dbReference>
<organism evidence="1 2">
    <name type="scientific">Fenollaria massiliensis</name>
    <dbReference type="NCBI Taxonomy" id="938288"/>
    <lineage>
        <taxon>Bacteria</taxon>
        <taxon>Bacillati</taxon>
        <taxon>Bacillota</taxon>
        <taxon>Clostridia</taxon>
        <taxon>Eubacteriales</taxon>
        <taxon>Fenollaria</taxon>
    </lineage>
</organism>
<dbReference type="Gene3D" id="2.10.260.10">
    <property type="match status" value="1"/>
</dbReference>
<gene>
    <name evidence="1" type="ORF">M1R53_07315</name>
</gene>
<dbReference type="AlphaFoldDB" id="A0A9E7DJK3"/>
<dbReference type="KEGG" id="fms:M1R53_07315"/>
<evidence type="ECO:0000313" key="2">
    <source>
        <dbReference type="Proteomes" id="UP000831151"/>
    </source>
</evidence>
<dbReference type="GO" id="GO:0003677">
    <property type="term" value="F:DNA binding"/>
    <property type="evidence" value="ECO:0007669"/>
    <property type="project" value="UniProtKB-KW"/>
</dbReference>